<evidence type="ECO:0000313" key="3">
    <source>
        <dbReference type="Proteomes" id="UP001407405"/>
    </source>
</evidence>
<protein>
    <submittedName>
        <fullName evidence="2">Integrase core domain-containing protein</fullName>
    </submittedName>
</protein>
<dbReference type="PANTHER" id="PTHR47515">
    <property type="entry name" value="LOW CALCIUM RESPONSE LOCUS PROTEIN T"/>
    <property type="match status" value="1"/>
</dbReference>
<proteinExistence type="predicted"/>
<keyword evidence="3" id="KW-1185">Reference proteome</keyword>
<organism evidence="2 3">
    <name type="scientific">Anoxynatronum sibiricum</name>
    <dbReference type="NCBI Taxonomy" id="210623"/>
    <lineage>
        <taxon>Bacteria</taxon>
        <taxon>Bacillati</taxon>
        <taxon>Bacillota</taxon>
        <taxon>Clostridia</taxon>
        <taxon>Eubacteriales</taxon>
        <taxon>Clostridiaceae</taxon>
        <taxon>Anoxynatronum</taxon>
    </lineage>
</organism>
<dbReference type="SUPFAM" id="SSF53098">
    <property type="entry name" value="Ribonuclease H-like"/>
    <property type="match status" value="1"/>
</dbReference>
<dbReference type="InterPro" id="IPR036397">
    <property type="entry name" value="RNaseH_sf"/>
</dbReference>
<dbReference type="EMBL" id="JBCITM010000020">
    <property type="protein sequence ID" value="MEN1761723.1"/>
    <property type="molecule type" value="Genomic_DNA"/>
</dbReference>
<dbReference type="Proteomes" id="UP001407405">
    <property type="component" value="Unassembled WGS sequence"/>
</dbReference>
<dbReference type="InterPro" id="IPR001584">
    <property type="entry name" value="Integrase_cat-core"/>
</dbReference>
<dbReference type="Gene3D" id="3.30.420.10">
    <property type="entry name" value="Ribonuclease H-like superfamily/Ribonuclease H"/>
    <property type="match status" value="1"/>
</dbReference>
<feature type="domain" description="Integrase catalytic" evidence="1">
    <location>
        <begin position="1"/>
        <end position="72"/>
    </location>
</feature>
<dbReference type="InterPro" id="IPR012337">
    <property type="entry name" value="RNaseH-like_sf"/>
</dbReference>
<evidence type="ECO:0000313" key="2">
    <source>
        <dbReference type="EMBL" id="MEN1761723.1"/>
    </source>
</evidence>
<evidence type="ECO:0000259" key="1">
    <source>
        <dbReference type="PROSITE" id="PS50994"/>
    </source>
</evidence>
<dbReference type="Pfam" id="PF13683">
    <property type="entry name" value="rve_3"/>
    <property type="match status" value="1"/>
</dbReference>
<reference evidence="2 3" key="1">
    <citation type="submission" date="2024-04" db="EMBL/GenBank/DDBJ databases">
        <title>Genome sequencing and metabolic network reconstruction of aminoacids and betaine degradation by Anoxynatronum sibiricum.</title>
        <authorList>
            <person name="Detkova E.N."/>
            <person name="Boltjanskaja Y.V."/>
            <person name="Mardanov A.V."/>
            <person name="Kevbrin V."/>
        </authorList>
    </citation>
    <scope>NUCLEOTIDE SEQUENCE [LARGE SCALE GENOMIC DNA]</scope>
    <source>
        <strain evidence="2 3">Z-7981</strain>
    </source>
</reference>
<gene>
    <name evidence="2" type="ORF">AAIG11_14650</name>
</gene>
<name>A0ABU9VXK4_9CLOT</name>
<dbReference type="PROSITE" id="PS50994">
    <property type="entry name" value="INTEGRASE"/>
    <property type="match status" value="1"/>
</dbReference>
<dbReference type="PANTHER" id="PTHR47515:SF3">
    <property type="entry name" value="INTEGRASE CORE DOMAIN PROTEIN"/>
    <property type="match status" value="1"/>
</dbReference>
<sequence>MHERIPPKTPNMNAYIEAYHSILEDDFLEQMTFETFQEAVEQLDRYVKYYNKVRIHGSLGYLSPEQYYNQYNQGCLPSVEIKL</sequence>
<comment type="caution">
    <text evidence="2">The sequence shown here is derived from an EMBL/GenBank/DDBJ whole genome shotgun (WGS) entry which is preliminary data.</text>
</comment>
<accession>A0ABU9VXK4</accession>